<reference evidence="7 8" key="1">
    <citation type="submission" date="2019-03" db="EMBL/GenBank/DDBJ databases">
        <title>Genomic Encyclopedia of Type Strains, Phase IV (KMG-IV): sequencing the most valuable type-strain genomes for metagenomic binning, comparative biology and taxonomic classification.</title>
        <authorList>
            <person name="Goeker M."/>
        </authorList>
    </citation>
    <scope>NUCLEOTIDE SEQUENCE [LARGE SCALE GENOMIC DNA]</scope>
    <source>
        <strain evidence="7 8">DSM 24830</strain>
    </source>
</reference>
<keyword evidence="2" id="KW-0285">Flavoprotein</keyword>
<keyword evidence="3" id="KW-0274">FAD</keyword>
<dbReference type="PANTHER" id="PTHR43706:SF9">
    <property type="entry name" value="TYPE II NADH:QUINONE OXIDOREDUCTASE"/>
    <property type="match status" value="1"/>
</dbReference>
<dbReference type="PRINTS" id="PR00411">
    <property type="entry name" value="PNDRDTASEI"/>
</dbReference>
<keyword evidence="5" id="KW-0520">NAD</keyword>
<evidence type="ECO:0000256" key="2">
    <source>
        <dbReference type="ARBA" id="ARBA00022630"/>
    </source>
</evidence>
<comment type="caution">
    <text evidence="7">The sequence shown here is derived from an EMBL/GenBank/DDBJ whole genome shotgun (WGS) entry which is preliminary data.</text>
</comment>
<dbReference type="PANTHER" id="PTHR43706">
    <property type="entry name" value="NADH DEHYDROGENASE"/>
    <property type="match status" value="1"/>
</dbReference>
<dbReference type="InterPro" id="IPR023753">
    <property type="entry name" value="FAD/NAD-binding_dom"/>
</dbReference>
<sequence length="445" mass="49298">MNTKNNPHHIVIVGGGAGGAELAKKLGDSVGKNKQAIVTLVDAKLTHIWKPLLHEIAAGTLNSSIEAMEYIDHAHRHHYNFQLGYVDHVDPQAKEISIAPTLDDDEEETIPRRSLKYDTLILAVGSLTKHFNTKGVVEYCKFLDTLEEANNFQSYLMRKMLRAQNRTQELRPGQLHVAIVGAGATGIELAAELHGATKKLIAFGFDKLEASRDIKITIIEASPSILPALPKRLSDAALEELRKLNIEVMTDERVVEAKKEGLITHTGKFIPAETMVWAAGIKAPNFLTTIDGLETNAINQLLVKTTLQTTNDENIFAFGDCASCPLIGEEGFVPPRAQAAHQQASLLVKTMKYRLAGKDNLPEYRYVDYGSLVNLGHYSTVGNLMGNLMGRWSGSMSVEGFVARMVYKSLYRMHLIALHGYTREILMTIANWITNRGLKPRLKLH</sequence>
<protein>
    <submittedName>
        <fullName evidence="7">NADH dehydrogenase</fullName>
    </submittedName>
</protein>
<evidence type="ECO:0000256" key="1">
    <source>
        <dbReference type="ARBA" id="ARBA00005272"/>
    </source>
</evidence>
<evidence type="ECO:0000313" key="8">
    <source>
        <dbReference type="Proteomes" id="UP000294887"/>
    </source>
</evidence>
<dbReference type="EMBL" id="SMFQ01000005">
    <property type="protein sequence ID" value="TCJ83186.1"/>
    <property type="molecule type" value="Genomic_DNA"/>
</dbReference>
<comment type="similarity">
    <text evidence="1">Belongs to the NADH dehydrogenase family.</text>
</comment>
<dbReference type="OrthoDB" id="9781621at2"/>
<dbReference type="GO" id="GO:0008137">
    <property type="term" value="F:NADH dehydrogenase (ubiquinone) activity"/>
    <property type="evidence" value="ECO:0007669"/>
    <property type="project" value="TreeGrafter"/>
</dbReference>
<feature type="domain" description="FAD/NAD(P)-binding" evidence="6">
    <location>
        <begin position="9"/>
        <end position="344"/>
    </location>
</feature>
<dbReference type="RefSeq" id="WP_131907662.1">
    <property type="nucleotide sequence ID" value="NZ_BAAAFU010000007.1"/>
</dbReference>
<evidence type="ECO:0000256" key="5">
    <source>
        <dbReference type="ARBA" id="ARBA00023027"/>
    </source>
</evidence>
<organism evidence="7 8">
    <name type="scientific">Cocleimonas flava</name>
    <dbReference type="NCBI Taxonomy" id="634765"/>
    <lineage>
        <taxon>Bacteria</taxon>
        <taxon>Pseudomonadati</taxon>
        <taxon>Pseudomonadota</taxon>
        <taxon>Gammaproteobacteria</taxon>
        <taxon>Thiotrichales</taxon>
        <taxon>Thiotrichaceae</taxon>
        <taxon>Cocleimonas</taxon>
    </lineage>
</organism>
<evidence type="ECO:0000313" key="7">
    <source>
        <dbReference type="EMBL" id="TCJ83186.1"/>
    </source>
</evidence>
<dbReference type="InterPro" id="IPR036188">
    <property type="entry name" value="FAD/NAD-bd_sf"/>
</dbReference>
<name>A0A4R1EPG6_9GAMM</name>
<dbReference type="GO" id="GO:0003954">
    <property type="term" value="F:NADH dehydrogenase activity"/>
    <property type="evidence" value="ECO:0007669"/>
    <property type="project" value="InterPro"/>
</dbReference>
<dbReference type="InterPro" id="IPR045024">
    <property type="entry name" value="NDH-2"/>
</dbReference>
<gene>
    <name evidence="7" type="ORF">EV695_3924</name>
</gene>
<dbReference type="Gene3D" id="3.50.50.100">
    <property type="match status" value="1"/>
</dbReference>
<evidence type="ECO:0000259" key="6">
    <source>
        <dbReference type="Pfam" id="PF07992"/>
    </source>
</evidence>
<dbReference type="AlphaFoldDB" id="A0A4R1EPG6"/>
<keyword evidence="8" id="KW-1185">Reference proteome</keyword>
<keyword evidence="4" id="KW-0560">Oxidoreductase</keyword>
<evidence type="ECO:0000256" key="3">
    <source>
        <dbReference type="ARBA" id="ARBA00022827"/>
    </source>
</evidence>
<dbReference type="Proteomes" id="UP000294887">
    <property type="component" value="Unassembled WGS sequence"/>
</dbReference>
<evidence type="ECO:0000256" key="4">
    <source>
        <dbReference type="ARBA" id="ARBA00023002"/>
    </source>
</evidence>
<dbReference type="SUPFAM" id="SSF51905">
    <property type="entry name" value="FAD/NAD(P)-binding domain"/>
    <property type="match status" value="1"/>
</dbReference>
<accession>A0A4R1EPG6</accession>
<dbReference type="Pfam" id="PF07992">
    <property type="entry name" value="Pyr_redox_2"/>
    <property type="match status" value="1"/>
</dbReference>
<proteinExistence type="inferred from homology"/>
<dbReference type="PRINTS" id="PR00368">
    <property type="entry name" value="FADPNR"/>
</dbReference>